<feature type="compositionally biased region" description="Low complexity" evidence="1">
    <location>
        <begin position="50"/>
        <end position="63"/>
    </location>
</feature>
<protein>
    <submittedName>
        <fullName evidence="2">Uncharacterized protein</fullName>
    </submittedName>
</protein>
<dbReference type="EMBL" id="CP012673">
    <property type="protein sequence ID" value="AUX38947.1"/>
    <property type="molecule type" value="Genomic_DNA"/>
</dbReference>
<proteinExistence type="predicted"/>
<organism evidence="2 3">
    <name type="scientific">Sorangium cellulosum</name>
    <name type="common">Polyangium cellulosum</name>
    <dbReference type="NCBI Taxonomy" id="56"/>
    <lineage>
        <taxon>Bacteria</taxon>
        <taxon>Pseudomonadati</taxon>
        <taxon>Myxococcota</taxon>
        <taxon>Polyangia</taxon>
        <taxon>Polyangiales</taxon>
        <taxon>Polyangiaceae</taxon>
        <taxon>Sorangium</taxon>
    </lineage>
</organism>
<evidence type="ECO:0000313" key="2">
    <source>
        <dbReference type="EMBL" id="AUX38947.1"/>
    </source>
</evidence>
<feature type="region of interest" description="Disordered" evidence="1">
    <location>
        <begin position="33"/>
        <end position="63"/>
    </location>
</feature>
<dbReference type="AlphaFoldDB" id="A0A2L0EI33"/>
<gene>
    <name evidence="2" type="ORF">SOCE26_003280</name>
</gene>
<name>A0A2L0EI33_SORCE</name>
<sequence length="63" mass="6372">MTVGSSAQFTASIVLAPDDLALLAEVGLSYRVSAYPGSDSDDEDEDTDEGSTTASTSDGGPVE</sequence>
<feature type="compositionally biased region" description="Acidic residues" evidence="1">
    <location>
        <begin position="39"/>
        <end position="49"/>
    </location>
</feature>
<evidence type="ECO:0000313" key="3">
    <source>
        <dbReference type="Proteomes" id="UP000238348"/>
    </source>
</evidence>
<dbReference type="Proteomes" id="UP000238348">
    <property type="component" value="Chromosome"/>
</dbReference>
<evidence type="ECO:0000256" key="1">
    <source>
        <dbReference type="SAM" id="MobiDB-lite"/>
    </source>
</evidence>
<accession>A0A2L0EI33</accession>
<reference evidence="2 3" key="1">
    <citation type="submission" date="2015-09" db="EMBL/GenBank/DDBJ databases">
        <title>Sorangium comparison.</title>
        <authorList>
            <person name="Zaburannyi N."/>
            <person name="Bunk B."/>
            <person name="Overmann J."/>
            <person name="Mueller R."/>
        </authorList>
    </citation>
    <scope>NUCLEOTIDE SEQUENCE [LARGE SCALE GENOMIC DNA]</scope>
    <source>
        <strain evidence="2 3">So ce26</strain>
    </source>
</reference>